<keyword evidence="2" id="KW-0732">Signal</keyword>
<evidence type="ECO:0000256" key="2">
    <source>
        <dbReference type="SAM" id="SignalP"/>
    </source>
</evidence>
<dbReference type="EMBL" id="WIXP02000004">
    <property type="protein sequence ID" value="KAF6212066.1"/>
    <property type="molecule type" value="Genomic_DNA"/>
</dbReference>
<protein>
    <submittedName>
        <fullName evidence="3">Uncharacterized protein</fullName>
    </submittedName>
</protein>
<comment type="caution">
    <text evidence="3">The sequence shown here is derived from an EMBL/GenBank/DDBJ whole genome shotgun (WGS) entry which is preliminary data.</text>
</comment>
<evidence type="ECO:0000313" key="3">
    <source>
        <dbReference type="EMBL" id="KAF6212066.1"/>
    </source>
</evidence>
<feature type="region of interest" description="Disordered" evidence="1">
    <location>
        <begin position="170"/>
        <end position="189"/>
    </location>
</feature>
<evidence type="ECO:0000256" key="1">
    <source>
        <dbReference type="SAM" id="MobiDB-lite"/>
    </source>
</evidence>
<dbReference type="AlphaFoldDB" id="A0A8S9XVF5"/>
<feature type="compositionally biased region" description="Basic and acidic residues" evidence="1">
    <location>
        <begin position="41"/>
        <end position="50"/>
    </location>
</feature>
<feature type="chain" id="PRO_5035835092" evidence="2">
    <location>
        <begin position="23"/>
        <end position="189"/>
    </location>
</feature>
<name>A0A8S9XVF5_APOLU</name>
<gene>
    <name evidence="3" type="ORF">GE061_012584</name>
</gene>
<evidence type="ECO:0000313" key="4">
    <source>
        <dbReference type="Proteomes" id="UP000466442"/>
    </source>
</evidence>
<accession>A0A8S9XVF5</accession>
<feature type="signal peptide" evidence="2">
    <location>
        <begin position="1"/>
        <end position="22"/>
    </location>
</feature>
<sequence length="189" mass="20743">MWSSCWLLIVMLVGNVIVSKEAQEISNQSRVTQGEKPFPYEPKEDSKRLGKERDLSRIENMLNQLGENVCNRLNRFSGSDGCRSYGGYEGDCSNWMKGNQRNYDGGKLEDYFDILRKEIGGLKTEIASCCQASKVKQVVRRKGGFGTGNDVTGTSAPCLETALGSEAVTSSSLTSEPLTSLPLTSEPLN</sequence>
<proteinExistence type="predicted"/>
<dbReference type="Proteomes" id="UP000466442">
    <property type="component" value="Unassembled WGS sequence"/>
</dbReference>
<organism evidence="3 4">
    <name type="scientific">Apolygus lucorum</name>
    <name type="common">Small green plant bug</name>
    <name type="synonym">Lygocoris lucorum</name>
    <dbReference type="NCBI Taxonomy" id="248454"/>
    <lineage>
        <taxon>Eukaryota</taxon>
        <taxon>Metazoa</taxon>
        <taxon>Ecdysozoa</taxon>
        <taxon>Arthropoda</taxon>
        <taxon>Hexapoda</taxon>
        <taxon>Insecta</taxon>
        <taxon>Pterygota</taxon>
        <taxon>Neoptera</taxon>
        <taxon>Paraneoptera</taxon>
        <taxon>Hemiptera</taxon>
        <taxon>Heteroptera</taxon>
        <taxon>Panheteroptera</taxon>
        <taxon>Cimicomorpha</taxon>
        <taxon>Miridae</taxon>
        <taxon>Mirini</taxon>
        <taxon>Apolygus</taxon>
    </lineage>
</organism>
<reference evidence="3" key="1">
    <citation type="journal article" date="2021" name="Mol. Ecol. Resour.">
        <title>Apolygus lucorum genome provides insights into omnivorousness and mesophyll feeding.</title>
        <authorList>
            <person name="Liu Y."/>
            <person name="Liu H."/>
            <person name="Wang H."/>
            <person name="Huang T."/>
            <person name="Liu B."/>
            <person name="Yang B."/>
            <person name="Yin L."/>
            <person name="Li B."/>
            <person name="Zhang Y."/>
            <person name="Zhang S."/>
            <person name="Jiang F."/>
            <person name="Zhang X."/>
            <person name="Ren Y."/>
            <person name="Wang B."/>
            <person name="Wang S."/>
            <person name="Lu Y."/>
            <person name="Wu K."/>
            <person name="Fan W."/>
            <person name="Wang G."/>
        </authorList>
    </citation>
    <scope>NUCLEOTIDE SEQUENCE</scope>
    <source>
        <strain evidence="3">12Hb</strain>
    </source>
</reference>
<feature type="region of interest" description="Disordered" evidence="1">
    <location>
        <begin position="26"/>
        <end position="50"/>
    </location>
</feature>
<keyword evidence="4" id="KW-1185">Reference proteome</keyword>